<sequence length="961" mass="110192">MKTQLDIFSVQIVSKYFNKANDYLNIIQVCSKFKNLLDRFRYNPIPISSMKLFPCIQTQYLYSENDQIFLPKRSVVCYEIALYKIRYFSEPLLRPPKHVVFTKSDSSEFFSETIADVPEIVSVYGPSGFSRNLVSGDVDIPNRITKIEEAAFSGNSAIHAVNVPSTIFDIPPSVFYGCYNLRSVRLSESVTSIGACAFENCRFDKFDMPKGVKYIGNVAFYGCSVLSEITISDAVKVINRNTFAYCNSLTRVILPLNLVAIKMNAFHNCVNLSTIKIPQKVIFIESEAFLYCSNLREIEIPKRCLVQHSAFKQCFNLTQLNVPNINGFLLNKINKEEIKIYKELYTEFECKKDVFLEEKVHTTNLNINPTNNTKIIQNMNLMVNCLKNNVSLSKIVLQNVKKLGENCFENCFHLSEISGLKDVIKIGNECFKNCEKLSAIELSPTASVGVNCFCNCTSLKTLEIPNIDKVVYFKVSNYDCDVLERFGYTFKLIRLIFDDLVDIHKYESKQFETVEFEWIGKYNNIQFPSHFVIPKNVTKIGSFFFSGNNVQSIKMCGVKEIGDFCFSNCIALTNIEFPSSLTKIGDSVFFNSLTNLKNFAFPNPANVNIKTFDGFVNEIQAEKLSELHVVCPKVNFGENLFCDEEQKLYGNVTFKQKQQTELLEVKSGFQIIGRQCCYYWEYLQSVVLPFGIKEIQNSSFKNCYSLSHIDLPNTLTKIGKLAFKDNFSLQQIELPISVISVGKKAFYNCRTLSKIVSTKIVFKKKKVFAKCVSLVDFQFVKSDDFPSKFLCQKYRKTFKMNFEMKHVEIPEEVEFITNCSFTGMCSLMDIKLDNVISLGDFAFSNCISLSKIEFVRNAKLEHIGAFCFFNCTNLLDINKIDYSKVKFIGKFAFKNCFKIEREVLKNLTHNAFENIFGDSQNTQTIKYYKEEENLFEEVIEDSGNLWSGDIISKRVHFKKII</sequence>
<proteinExistence type="predicted"/>
<protein>
    <recommendedName>
        <fullName evidence="3">Leucine rich repeat containing protein BspA family protein</fullName>
    </recommendedName>
</protein>
<dbReference type="Pfam" id="PF13306">
    <property type="entry name" value="LRR_5"/>
    <property type="match status" value="5"/>
</dbReference>
<organism evidence="1 2">
    <name type="scientific">Entamoeba invadens IP1</name>
    <dbReference type="NCBI Taxonomy" id="370355"/>
    <lineage>
        <taxon>Eukaryota</taxon>
        <taxon>Amoebozoa</taxon>
        <taxon>Evosea</taxon>
        <taxon>Archamoebae</taxon>
        <taxon>Mastigamoebida</taxon>
        <taxon>Entamoebidae</taxon>
        <taxon>Entamoeba</taxon>
    </lineage>
</organism>
<dbReference type="PANTHER" id="PTHR45661:SF3">
    <property type="entry name" value="IG-LIKE DOMAIN-CONTAINING PROTEIN"/>
    <property type="match status" value="1"/>
</dbReference>
<dbReference type="RefSeq" id="XP_004256465.1">
    <property type="nucleotide sequence ID" value="XM_004256417.1"/>
</dbReference>
<evidence type="ECO:0000313" key="2">
    <source>
        <dbReference type="Proteomes" id="UP000014680"/>
    </source>
</evidence>
<evidence type="ECO:0008006" key="3">
    <source>
        <dbReference type="Google" id="ProtNLM"/>
    </source>
</evidence>
<dbReference type="Proteomes" id="UP000014680">
    <property type="component" value="Unassembled WGS sequence"/>
</dbReference>
<gene>
    <name evidence="1" type="ORF">EIN_453340</name>
</gene>
<dbReference type="InterPro" id="IPR026906">
    <property type="entry name" value="LRR_5"/>
</dbReference>
<dbReference type="KEGG" id="eiv:EIN_453340"/>
<dbReference type="AlphaFoldDB" id="L7FM27"/>
<accession>L7FM27</accession>
<dbReference type="EMBL" id="KB206589">
    <property type="protein sequence ID" value="ELP89694.1"/>
    <property type="molecule type" value="Genomic_DNA"/>
</dbReference>
<dbReference type="InterPro" id="IPR032675">
    <property type="entry name" value="LRR_dom_sf"/>
</dbReference>
<dbReference type="Gene3D" id="3.80.10.10">
    <property type="entry name" value="Ribonuclease Inhibitor"/>
    <property type="match status" value="5"/>
</dbReference>
<evidence type="ECO:0000313" key="1">
    <source>
        <dbReference type="EMBL" id="ELP89694.1"/>
    </source>
</evidence>
<reference evidence="1 2" key="1">
    <citation type="submission" date="2012-10" db="EMBL/GenBank/DDBJ databases">
        <authorList>
            <person name="Zafar N."/>
            <person name="Inman J."/>
            <person name="Hall N."/>
            <person name="Lorenzi H."/>
            <person name="Caler E."/>
        </authorList>
    </citation>
    <scope>NUCLEOTIDE SEQUENCE [LARGE SCALE GENOMIC DNA]</scope>
    <source>
        <strain evidence="1 2">IP1</strain>
    </source>
</reference>
<dbReference type="PANTHER" id="PTHR45661">
    <property type="entry name" value="SURFACE ANTIGEN"/>
    <property type="match status" value="1"/>
</dbReference>
<dbReference type="GeneID" id="14888657"/>
<dbReference type="VEuPathDB" id="AmoebaDB:EIN_453340"/>
<name>L7FM27_ENTIV</name>
<dbReference type="SUPFAM" id="SSF52058">
    <property type="entry name" value="L domain-like"/>
    <property type="match status" value="2"/>
</dbReference>
<keyword evidence="2" id="KW-1185">Reference proteome</keyword>
<dbReference type="InterPro" id="IPR053139">
    <property type="entry name" value="Surface_bspA-like"/>
</dbReference>